<dbReference type="SUPFAM" id="SSF53335">
    <property type="entry name" value="S-adenosyl-L-methionine-dependent methyltransferases"/>
    <property type="match status" value="1"/>
</dbReference>
<dbReference type="Pfam" id="PF08241">
    <property type="entry name" value="Methyltransf_11"/>
    <property type="match status" value="1"/>
</dbReference>
<dbReference type="Gene3D" id="3.40.50.150">
    <property type="entry name" value="Vaccinia Virus protein VP39"/>
    <property type="match status" value="1"/>
</dbReference>
<feature type="domain" description="Methyltransferase type 11" evidence="1">
    <location>
        <begin position="53"/>
        <end position="165"/>
    </location>
</feature>
<keyword evidence="3" id="KW-1185">Reference proteome</keyword>
<organism evidence="2 3">
    <name type="scientific">Lucifera butyrica</name>
    <dbReference type="NCBI Taxonomy" id="1351585"/>
    <lineage>
        <taxon>Bacteria</taxon>
        <taxon>Bacillati</taxon>
        <taxon>Bacillota</taxon>
        <taxon>Negativicutes</taxon>
        <taxon>Veillonellales</taxon>
        <taxon>Veillonellaceae</taxon>
        <taxon>Lucifera</taxon>
    </lineage>
</organism>
<proteinExistence type="predicted"/>
<dbReference type="RefSeq" id="WP_122630153.1">
    <property type="nucleotide sequence ID" value="NZ_UPPP01000116.1"/>
</dbReference>
<dbReference type="CDD" id="cd02440">
    <property type="entry name" value="AdoMet_MTases"/>
    <property type="match status" value="1"/>
</dbReference>
<dbReference type="GO" id="GO:0008757">
    <property type="term" value="F:S-adenosylmethionine-dependent methyltransferase activity"/>
    <property type="evidence" value="ECO:0007669"/>
    <property type="project" value="InterPro"/>
</dbReference>
<dbReference type="OrthoDB" id="3896938at2"/>
<name>A0A498RED8_9FIRM</name>
<sequence>MIVHCEDKYVSRFIVPSDSNNKNFIFDMPETWWSRPYEYEWARQFAEENDICLDAACGLSHPLKFYLHDKCKVVHACDIDERIVASTKILEDIAVTVGEETACHFPAKYLSDIKYKQANITNLPYEDKMFDKIYCISVLEHLAPLDIVKAFSELARVIKDEGLMILTFDYPSINLQLLEQVVTHSGLKFAGHVDFKLPSDAIFSDLWGRLYCFRGLLRKQ</sequence>
<dbReference type="AlphaFoldDB" id="A0A498RED8"/>
<evidence type="ECO:0000259" key="1">
    <source>
        <dbReference type="Pfam" id="PF08241"/>
    </source>
</evidence>
<dbReference type="EMBL" id="UPPP01000116">
    <property type="protein sequence ID" value="VBB09365.1"/>
    <property type="molecule type" value="Genomic_DNA"/>
</dbReference>
<keyword evidence="2" id="KW-0808">Transferase</keyword>
<evidence type="ECO:0000313" key="2">
    <source>
        <dbReference type="EMBL" id="VBB09365.1"/>
    </source>
</evidence>
<dbReference type="InterPro" id="IPR013216">
    <property type="entry name" value="Methyltransf_11"/>
</dbReference>
<reference evidence="2 3" key="1">
    <citation type="submission" date="2018-06" db="EMBL/GenBank/DDBJ databases">
        <authorList>
            <person name="Strepis N."/>
        </authorList>
    </citation>
    <scope>NUCLEOTIDE SEQUENCE [LARGE SCALE GENOMIC DNA]</scope>
    <source>
        <strain evidence="2">LUCI</strain>
    </source>
</reference>
<dbReference type="InterPro" id="IPR029063">
    <property type="entry name" value="SAM-dependent_MTases_sf"/>
</dbReference>
<accession>A0A498RED8</accession>
<protein>
    <submittedName>
        <fullName evidence="2">Methyltransferase type 11</fullName>
    </submittedName>
</protein>
<gene>
    <name evidence="2" type="ORF">LUCI_4655</name>
</gene>
<dbReference type="GO" id="GO:0032259">
    <property type="term" value="P:methylation"/>
    <property type="evidence" value="ECO:0007669"/>
    <property type="project" value="UniProtKB-KW"/>
</dbReference>
<dbReference type="Proteomes" id="UP000277811">
    <property type="component" value="Unassembled WGS sequence"/>
</dbReference>
<evidence type="ECO:0000313" key="3">
    <source>
        <dbReference type="Proteomes" id="UP000277811"/>
    </source>
</evidence>
<keyword evidence="2" id="KW-0489">Methyltransferase</keyword>